<dbReference type="PANTHER" id="PTHR45654:SF11">
    <property type="entry name" value="HOMEOBOX-LEUCINE ZIPPER PROTEIN HDG5"/>
    <property type="match status" value="1"/>
</dbReference>
<name>A0AAV6LWG3_9ROSI</name>
<dbReference type="AlphaFoldDB" id="A0AAV6LWG3"/>
<keyword evidence="1" id="KW-1133">Transmembrane helix</keyword>
<dbReference type="InterPro" id="IPR042160">
    <property type="entry name" value="HD-Zip_IV"/>
</dbReference>
<feature type="non-terminal residue" evidence="2">
    <location>
        <position position="1"/>
    </location>
</feature>
<evidence type="ECO:0000313" key="2">
    <source>
        <dbReference type="EMBL" id="KAG6571644.1"/>
    </source>
</evidence>
<sequence>MRYGLEREREIDNKICLSFPFVGLNFNTTFLLLFFFFIPTTFSDHRRNLRRQPPPKPRTIFIWWNFLGQCGVTPRMYGDCQVISSNMGTNINPNFNFISNFQHFSSILPKEENGVLRGKEDMESGHFIHSKRQILQTHFVFHLNLASNFTELKFLLQTRRTQMKAQHDRADNVILRAENETLKNENYRLQTALRNIICPSCGGQGILGEPSLDEQQLRLENARLRDQVN</sequence>
<dbReference type="PANTHER" id="PTHR45654">
    <property type="entry name" value="HOMEOBOX-LEUCINE ZIPPER PROTEIN MERISTEM L1"/>
    <property type="match status" value="1"/>
</dbReference>
<gene>
    <name evidence="2" type="primary">ROC3</name>
    <name evidence="2" type="ORF">SDJN03_28372</name>
</gene>
<comment type="caution">
    <text evidence="2">The sequence shown here is derived from an EMBL/GenBank/DDBJ whole genome shotgun (WGS) entry which is preliminary data.</text>
</comment>
<protein>
    <submittedName>
        <fullName evidence="2">Homeobox-leucine zipper protein ROC3</fullName>
    </submittedName>
</protein>
<keyword evidence="3" id="KW-1185">Reference proteome</keyword>
<dbReference type="Proteomes" id="UP000685013">
    <property type="component" value="Chromosome 19"/>
</dbReference>
<keyword evidence="2" id="KW-0371">Homeobox</keyword>
<evidence type="ECO:0000256" key="1">
    <source>
        <dbReference type="SAM" id="Phobius"/>
    </source>
</evidence>
<keyword evidence="1" id="KW-0472">Membrane</keyword>
<proteinExistence type="predicted"/>
<feature type="transmembrane region" description="Helical" evidence="1">
    <location>
        <begin position="21"/>
        <end position="42"/>
    </location>
</feature>
<keyword evidence="2" id="KW-0238">DNA-binding</keyword>
<reference evidence="2 3" key="1">
    <citation type="journal article" date="2021" name="Hortic Res">
        <title>The domestication of Cucurbita argyrosperma as revealed by the genome of its wild relative.</title>
        <authorList>
            <person name="Barrera-Redondo J."/>
            <person name="Sanchez-de la Vega G."/>
            <person name="Aguirre-Liguori J.A."/>
            <person name="Castellanos-Morales G."/>
            <person name="Gutierrez-Guerrero Y.T."/>
            <person name="Aguirre-Dugua X."/>
            <person name="Aguirre-Planter E."/>
            <person name="Tenaillon M.I."/>
            <person name="Lira-Saade R."/>
            <person name="Eguiarte L.E."/>
        </authorList>
    </citation>
    <scope>NUCLEOTIDE SEQUENCE [LARGE SCALE GENOMIC DNA]</scope>
    <source>
        <strain evidence="2">JBR-2021</strain>
    </source>
</reference>
<evidence type="ECO:0000313" key="3">
    <source>
        <dbReference type="Proteomes" id="UP000685013"/>
    </source>
</evidence>
<accession>A0AAV6LWG3</accession>
<dbReference type="GO" id="GO:0003677">
    <property type="term" value="F:DNA binding"/>
    <property type="evidence" value="ECO:0007669"/>
    <property type="project" value="UniProtKB-KW"/>
</dbReference>
<dbReference type="EMBL" id="JAGKQH010000019">
    <property type="protein sequence ID" value="KAG6571644.1"/>
    <property type="molecule type" value="Genomic_DNA"/>
</dbReference>
<organism evidence="2 3">
    <name type="scientific">Cucurbita argyrosperma subsp. sororia</name>
    <dbReference type="NCBI Taxonomy" id="37648"/>
    <lineage>
        <taxon>Eukaryota</taxon>
        <taxon>Viridiplantae</taxon>
        <taxon>Streptophyta</taxon>
        <taxon>Embryophyta</taxon>
        <taxon>Tracheophyta</taxon>
        <taxon>Spermatophyta</taxon>
        <taxon>Magnoliopsida</taxon>
        <taxon>eudicotyledons</taxon>
        <taxon>Gunneridae</taxon>
        <taxon>Pentapetalae</taxon>
        <taxon>rosids</taxon>
        <taxon>fabids</taxon>
        <taxon>Cucurbitales</taxon>
        <taxon>Cucurbitaceae</taxon>
        <taxon>Cucurbiteae</taxon>
        <taxon>Cucurbita</taxon>
    </lineage>
</organism>
<keyword evidence="1" id="KW-0812">Transmembrane</keyword>